<dbReference type="Gene3D" id="3.30.450.40">
    <property type="match status" value="1"/>
</dbReference>
<evidence type="ECO:0000256" key="1">
    <source>
        <dbReference type="ARBA" id="ARBA00023015"/>
    </source>
</evidence>
<keyword evidence="6" id="KW-1185">Reference proteome</keyword>
<dbReference type="RefSeq" id="WP_379494801.1">
    <property type="nucleotide sequence ID" value="NZ_JBHSAO010000001.1"/>
</dbReference>
<keyword evidence="2" id="KW-0238">DNA-binding</keyword>
<dbReference type="Gene3D" id="1.10.10.10">
    <property type="entry name" value="Winged helix-like DNA-binding domain superfamily/Winged helix DNA-binding domain"/>
    <property type="match status" value="1"/>
</dbReference>
<dbReference type="PROSITE" id="PS50043">
    <property type="entry name" value="HTH_LUXR_2"/>
    <property type="match status" value="1"/>
</dbReference>
<evidence type="ECO:0000259" key="4">
    <source>
        <dbReference type="PROSITE" id="PS50043"/>
    </source>
</evidence>
<dbReference type="PANTHER" id="PTHR44688">
    <property type="entry name" value="DNA-BINDING TRANSCRIPTIONAL ACTIVATOR DEVR_DOSR"/>
    <property type="match status" value="1"/>
</dbReference>
<dbReference type="InterPro" id="IPR000792">
    <property type="entry name" value="Tscrpt_reg_LuxR_C"/>
</dbReference>
<dbReference type="SMART" id="SM00421">
    <property type="entry name" value="HTH_LUXR"/>
    <property type="match status" value="1"/>
</dbReference>
<organism evidence="5 6">
    <name type="scientific">Oceanobacillus longus</name>
    <dbReference type="NCBI Taxonomy" id="930120"/>
    <lineage>
        <taxon>Bacteria</taxon>
        <taxon>Bacillati</taxon>
        <taxon>Bacillota</taxon>
        <taxon>Bacilli</taxon>
        <taxon>Bacillales</taxon>
        <taxon>Bacillaceae</taxon>
        <taxon>Oceanobacillus</taxon>
    </lineage>
</organism>
<reference evidence="6" key="1">
    <citation type="journal article" date="2019" name="Int. J. Syst. Evol. Microbiol.">
        <title>The Global Catalogue of Microorganisms (GCM) 10K type strain sequencing project: providing services to taxonomists for standard genome sequencing and annotation.</title>
        <authorList>
            <consortium name="The Broad Institute Genomics Platform"/>
            <consortium name="The Broad Institute Genome Sequencing Center for Infectious Disease"/>
            <person name="Wu L."/>
            <person name="Ma J."/>
        </authorList>
    </citation>
    <scope>NUCLEOTIDE SEQUENCE [LARGE SCALE GENOMIC DNA]</scope>
    <source>
        <strain evidence="6">IBRC-M 10703</strain>
    </source>
</reference>
<sequence>MVQMSTLSDQLQLIENTASHEKQLVAYLEMYTDLFPVQNAYLLRYSPLGFLGEGIISLEQDEIKYIHELRYDIRTLPTIMAAIDEKKAKFYRDRELFEKTSSNFVIESAITSFLVTPICCRSIVVGFIYSSLFNEGAEFNEEDLNAITDFSNKIGQIIQGSTHKDRKQLLSKREFEVMKRIAKGELTKEIASSLSISELTVKQYVKMAIKKLDATNRVHAIAEMFRRGMLA</sequence>
<dbReference type="InterPro" id="IPR036388">
    <property type="entry name" value="WH-like_DNA-bd_sf"/>
</dbReference>
<name>A0ABV8GRT4_9BACI</name>
<gene>
    <name evidence="5" type="ORF">ACFOUV_00465</name>
</gene>
<dbReference type="PANTHER" id="PTHR44688:SF16">
    <property type="entry name" value="DNA-BINDING TRANSCRIPTIONAL ACTIVATOR DEVR_DOSR"/>
    <property type="match status" value="1"/>
</dbReference>
<dbReference type="CDD" id="cd06170">
    <property type="entry name" value="LuxR_C_like"/>
    <property type="match status" value="1"/>
</dbReference>
<dbReference type="InterPro" id="IPR029016">
    <property type="entry name" value="GAF-like_dom_sf"/>
</dbReference>
<dbReference type="PRINTS" id="PR00038">
    <property type="entry name" value="HTHLUXR"/>
</dbReference>
<proteinExistence type="predicted"/>
<dbReference type="EMBL" id="JBHSAO010000001">
    <property type="protein sequence ID" value="MFC4022283.1"/>
    <property type="molecule type" value="Genomic_DNA"/>
</dbReference>
<dbReference type="Proteomes" id="UP001595772">
    <property type="component" value="Unassembled WGS sequence"/>
</dbReference>
<dbReference type="SUPFAM" id="SSF55781">
    <property type="entry name" value="GAF domain-like"/>
    <property type="match status" value="1"/>
</dbReference>
<comment type="caution">
    <text evidence="5">The sequence shown here is derived from an EMBL/GenBank/DDBJ whole genome shotgun (WGS) entry which is preliminary data.</text>
</comment>
<evidence type="ECO:0000313" key="5">
    <source>
        <dbReference type="EMBL" id="MFC4022283.1"/>
    </source>
</evidence>
<dbReference type="InterPro" id="IPR016032">
    <property type="entry name" value="Sig_transdc_resp-reg_C-effctor"/>
</dbReference>
<protein>
    <submittedName>
        <fullName evidence="5">Response regulator transcription factor</fullName>
    </submittedName>
</protein>
<dbReference type="SUPFAM" id="SSF46894">
    <property type="entry name" value="C-terminal effector domain of the bipartite response regulators"/>
    <property type="match status" value="1"/>
</dbReference>
<evidence type="ECO:0000313" key="6">
    <source>
        <dbReference type="Proteomes" id="UP001595772"/>
    </source>
</evidence>
<evidence type="ECO:0000256" key="3">
    <source>
        <dbReference type="ARBA" id="ARBA00023163"/>
    </source>
</evidence>
<keyword evidence="1" id="KW-0805">Transcription regulation</keyword>
<feature type="domain" description="HTH luxR-type" evidence="4">
    <location>
        <begin position="163"/>
        <end position="228"/>
    </location>
</feature>
<dbReference type="Pfam" id="PF00196">
    <property type="entry name" value="GerE"/>
    <property type="match status" value="1"/>
</dbReference>
<evidence type="ECO:0000256" key="2">
    <source>
        <dbReference type="ARBA" id="ARBA00023125"/>
    </source>
</evidence>
<keyword evidence="3" id="KW-0804">Transcription</keyword>
<accession>A0ABV8GRT4</accession>